<evidence type="ECO:0000256" key="1">
    <source>
        <dbReference type="ARBA" id="ARBA00023125"/>
    </source>
</evidence>
<feature type="DNA-binding region" description="H-T-H motif" evidence="2">
    <location>
        <begin position="33"/>
        <end position="52"/>
    </location>
</feature>
<proteinExistence type="predicted"/>
<accession>A0A3M4ACN2</accession>
<protein>
    <recommendedName>
        <fullName evidence="3">HTH tetR-type domain-containing protein</fullName>
    </recommendedName>
</protein>
<keyword evidence="1 2" id="KW-0238">DNA-binding</keyword>
<dbReference type="Gene3D" id="1.10.10.60">
    <property type="entry name" value="Homeodomain-like"/>
    <property type="match status" value="1"/>
</dbReference>
<dbReference type="InterPro" id="IPR009057">
    <property type="entry name" value="Homeodomain-like_sf"/>
</dbReference>
<evidence type="ECO:0000256" key="2">
    <source>
        <dbReference type="PROSITE-ProRule" id="PRU00335"/>
    </source>
</evidence>
<dbReference type="RefSeq" id="WP_064053612.1">
    <property type="nucleotide sequence ID" value="NZ_RBPW01000156.1"/>
</dbReference>
<evidence type="ECO:0000313" key="5">
    <source>
        <dbReference type="Proteomes" id="UP000276587"/>
    </source>
</evidence>
<dbReference type="InterPro" id="IPR001647">
    <property type="entry name" value="HTH_TetR"/>
</dbReference>
<dbReference type="Pfam" id="PF00440">
    <property type="entry name" value="TetR_N"/>
    <property type="match status" value="1"/>
</dbReference>
<dbReference type="SUPFAM" id="SSF46689">
    <property type="entry name" value="Homeodomain-like"/>
    <property type="match status" value="1"/>
</dbReference>
<reference evidence="4 5" key="1">
    <citation type="submission" date="2018-08" db="EMBL/GenBank/DDBJ databases">
        <title>Recombination of ecologically and evolutionarily significant loci maintains genetic cohesion in the Pseudomonas syringae species complex.</title>
        <authorList>
            <person name="Dillon M."/>
            <person name="Thakur S."/>
            <person name="Almeida R.N.D."/>
            <person name="Weir B.S."/>
            <person name="Guttman D.S."/>
        </authorList>
    </citation>
    <scope>NUCLEOTIDE SEQUENCE [LARGE SCALE GENOMIC DNA]</scope>
    <source>
        <strain evidence="4 5">ICMP 3555</strain>
    </source>
</reference>
<feature type="domain" description="HTH tetR-type" evidence="3">
    <location>
        <begin position="10"/>
        <end position="70"/>
    </location>
</feature>
<dbReference type="Gene3D" id="1.10.357.10">
    <property type="entry name" value="Tetracycline Repressor, domain 2"/>
    <property type="match status" value="1"/>
</dbReference>
<gene>
    <name evidence="4" type="ORF">ALQ29_03082</name>
</gene>
<dbReference type="Proteomes" id="UP000276587">
    <property type="component" value="Unassembled WGS sequence"/>
</dbReference>
<keyword evidence="5" id="KW-1185">Reference proteome</keyword>
<sequence length="189" mass="20900">MSRCKGSKADATRALILDAAARLFSKFGVNEVSIARIMAEIGMTNGGFYKYFGSKEMLAAEVCRLSFRKTQGIWEAQAARAGLASENPYRYLITQYLDSAEDGRCAIVAFSHDAVGAPPEKLFLKSYREGTRVLFETLLSVARASGPGRTKEQLLVDFSAMLGTALLRRTFGVEQWVQEIERALLDQLD</sequence>
<evidence type="ECO:0000259" key="3">
    <source>
        <dbReference type="PROSITE" id="PS50977"/>
    </source>
</evidence>
<dbReference type="PANTHER" id="PTHR30055">
    <property type="entry name" value="HTH-TYPE TRANSCRIPTIONAL REGULATOR RUTR"/>
    <property type="match status" value="1"/>
</dbReference>
<evidence type="ECO:0000313" key="4">
    <source>
        <dbReference type="EMBL" id="RMP04649.1"/>
    </source>
</evidence>
<dbReference type="GO" id="GO:0003700">
    <property type="term" value="F:DNA-binding transcription factor activity"/>
    <property type="evidence" value="ECO:0007669"/>
    <property type="project" value="TreeGrafter"/>
</dbReference>
<name>A0A3M4ACN2_PSEMA</name>
<dbReference type="AlphaFoldDB" id="A0A3M4ACN2"/>
<organism evidence="4 5">
    <name type="scientific">Pseudomonas marginalis pv. marginalis</name>
    <dbReference type="NCBI Taxonomy" id="97473"/>
    <lineage>
        <taxon>Bacteria</taxon>
        <taxon>Pseudomonadati</taxon>
        <taxon>Pseudomonadota</taxon>
        <taxon>Gammaproteobacteria</taxon>
        <taxon>Pseudomonadales</taxon>
        <taxon>Pseudomonadaceae</taxon>
        <taxon>Pseudomonas</taxon>
    </lineage>
</organism>
<dbReference type="PRINTS" id="PR00455">
    <property type="entry name" value="HTHTETR"/>
</dbReference>
<dbReference type="InterPro" id="IPR050109">
    <property type="entry name" value="HTH-type_TetR-like_transc_reg"/>
</dbReference>
<dbReference type="PANTHER" id="PTHR30055:SF181">
    <property type="entry name" value="BLR6905 PROTEIN"/>
    <property type="match status" value="1"/>
</dbReference>
<comment type="caution">
    <text evidence="4">The sequence shown here is derived from an EMBL/GenBank/DDBJ whole genome shotgun (WGS) entry which is preliminary data.</text>
</comment>
<dbReference type="GO" id="GO:0000976">
    <property type="term" value="F:transcription cis-regulatory region binding"/>
    <property type="evidence" value="ECO:0007669"/>
    <property type="project" value="TreeGrafter"/>
</dbReference>
<dbReference type="PROSITE" id="PS50977">
    <property type="entry name" value="HTH_TETR_2"/>
    <property type="match status" value="1"/>
</dbReference>
<dbReference type="EMBL" id="RBQF01000280">
    <property type="protein sequence ID" value="RMP04649.1"/>
    <property type="molecule type" value="Genomic_DNA"/>
</dbReference>